<dbReference type="Pfam" id="PF11951">
    <property type="entry name" value="Fungal_trans_2"/>
    <property type="match status" value="1"/>
</dbReference>
<dbReference type="GO" id="GO:0005634">
    <property type="term" value="C:nucleus"/>
    <property type="evidence" value="ECO:0007669"/>
    <property type="project" value="UniProtKB-SubCell"/>
</dbReference>
<comment type="caution">
    <text evidence="3">The sequence shown here is derived from an EMBL/GenBank/DDBJ whole genome shotgun (WGS) entry which is preliminary data.</text>
</comment>
<dbReference type="PANTHER" id="PTHR37534">
    <property type="entry name" value="TRANSCRIPTIONAL ACTIVATOR PROTEIN UGA3"/>
    <property type="match status" value="1"/>
</dbReference>
<dbReference type="OrthoDB" id="5071369at2759"/>
<dbReference type="EMBL" id="JAGMUX010000019">
    <property type="protein sequence ID" value="KAH7232382.1"/>
    <property type="molecule type" value="Genomic_DNA"/>
</dbReference>
<dbReference type="InterPro" id="IPR021858">
    <property type="entry name" value="Fun_TF"/>
</dbReference>
<gene>
    <name evidence="3" type="ORF">BKA55DRAFT_695791</name>
</gene>
<dbReference type="RefSeq" id="XP_046044042.1">
    <property type="nucleotide sequence ID" value="XM_046200205.1"/>
</dbReference>
<dbReference type="Proteomes" id="UP000720189">
    <property type="component" value="Unassembled WGS sequence"/>
</dbReference>
<comment type="subcellular location">
    <subcellularLocation>
        <location evidence="1">Nucleus</location>
    </subcellularLocation>
</comment>
<protein>
    <submittedName>
        <fullName evidence="3">Fungal-specific transcription factor domain-containing protein</fullName>
    </submittedName>
</protein>
<evidence type="ECO:0000313" key="4">
    <source>
        <dbReference type="Proteomes" id="UP000720189"/>
    </source>
</evidence>
<dbReference type="GeneID" id="70230159"/>
<reference evidence="3" key="1">
    <citation type="journal article" date="2021" name="Nat. Commun.">
        <title>Genetic determinants of endophytism in the Arabidopsis root mycobiome.</title>
        <authorList>
            <person name="Mesny F."/>
            <person name="Miyauchi S."/>
            <person name="Thiergart T."/>
            <person name="Pickel B."/>
            <person name="Atanasova L."/>
            <person name="Karlsson M."/>
            <person name="Huettel B."/>
            <person name="Barry K.W."/>
            <person name="Haridas S."/>
            <person name="Chen C."/>
            <person name="Bauer D."/>
            <person name="Andreopoulos W."/>
            <person name="Pangilinan J."/>
            <person name="LaButti K."/>
            <person name="Riley R."/>
            <person name="Lipzen A."/>
            <person name="Clum A."/>
            <person name="Drula E."/>
            <person name="Henrissat B."/>
            <person name="Kohler A."/>
            <person name="Grigoriev I.V."/>
            <person name="Martin F.M."/>
            <person name="Hacquard S."/>
        </authorList>
    </citation>
    <scope>NUCLEOTIDE SEQUENCE</scope>
    <source>
        <strain evidence="3">MPI-CAGE-AT-0023</strain>
    </source>
</reference>
<keyword evidence="4" id="KW-1185">Reference proteome</keyword>
<evidence type="ECO:0000313" key="3">
    <source>
        <dbReference type="EMBL" id="KAH7232382.1"/>
    </source>
</evidence>
<organism evidence="3 4">
    <name type="scientific">Fusarium redolens</name>
    <dbReference type="NCBI Taxonomy" id="48865"/>
    <lineage>
        <taxon>Eukaryota</taxon>
        <taxon>Fungi</taxon>
        <taxon>Dikarya</taxon>
        <taxon>Ascomycota</taxon>
        <taxon>Pezizomycotina</taxon>
        <taxon>Sordariomycetes</taxon>
        <taxon>Hypocreomycetidae</taxon>
        <taxon>Hypocreales</taxon>
        <taxon>Nectriaceae</taxon>
        <taxon>Fusarium</taxon>
        <taxon>Fusarium redolens species complex</taxon>
    </lineage>
</organism>
<proteinExistence type="predicted"/>
<sequence>MSEKPGAKNIWESTVLQLAESDELVMNAVLAVGSVHLAASMSNNQAIEEATTRYVLHSITGLRLALKDWDGSSSAVSDDTIRLMLVTCLLAEHECIGGNFNGTLQLHLRAIYPVARALESKHTARQMESVAHLLEHTAYLRFLSVLCSPRPGDKSDNDSTDLVRLIHEGRFTLLKSYETFGAYFGCAAELYEVNPALHKFYTTRDLDISTGRDLGCAAEFNRLLYNISSWQHSQDTWPEDRAAREEAERVRKSTESPMIALAFAIQNALLVFLYSAFLRHKEDQARLLVATQPIADETPDIFDRVKRTTWENTTWWPMIVVGSYARREEQQQQLLTSLRGFNPPMAIVTRGIELLKELWNAPDDTFGLDGLSRVVGVSEVYCFG</sequence>
<accession>A0A9P9G5I8</accession>
<dbReference type="AlphaFoldDB" id="A0A9P9G5I8"/>
<evidence type="ECO:0000256" key="1">
    <source>
        <dbReference type="ARBA" id="ARBA00004123"/>
    </source>
</evidence>
<keyword evidence="2" id="KW-0539">Nucleus</keyword>
<dbReference type="PANTHER" id="PTHR37534:SF46">
    <property type="entry name" value="ZN(II)2CYS6 TRANSCRIPTION FACTOR (EUROFUNG)"/>
    <property type="match status" value="1"/>
</dbReference>
<evidence type="ECO:0000256" key="2">
    <source>
        <dbReference type="ARBA" id="ARBA00023242"/>
    </source>
</evidence>
<name>A0A9P9G5I8_FUSRE</name>